<dbReference type="PROSITE" id="PS01124">
    <property type="entry name" value="HTH_ARAC_FAMILY_2"/>
    <property type="match status" value="1"/>
</dbReference>
<keyword evidence="1" id="KW-0805">Transcription regulation</keyword>
<dbReference type="InterPro" id="IPR001387">
    <property type="entry name" value="Cro/C1-type_HTH"/>
</dbReference>
<evidence type="ECO:0000256" key="3">
    <source>
        <dbReference type="ARBA" id="ARBA00023163"/>
    </source>
</evidence>
<evidence type="ECO:0000313" key="5">
    <source>
        <dbReference type="EMBL" id="HIZ75605.1"/>
    </source>
</evidence>
<dbReference type="CDD" id="cd00093">
    <property type="entry name" value="HTH_XRE"/>
    <property type="match status" value="1"/>
</dbReference>
<organism evidence="5 6">
    <name type="scientific">Candidatus Mediterraneibacter stercoravium</name>
    <dbReference type="NCBI Taxonomy" id="2838685"/>
    <lineage>
        <taxon>Bacteria</taxon>
        <taxon>Bacillati</taxon>
        <taxon>Bacillota</taxon>
        <taxon>Clostridia</taxon>
        <taxon>Lachnospirales</taxon>
        <taxon>Lachnospiraceae</taxon>
        <taxon>Mediterraneibacter</taxon>
    </lineage>
</organism>
<dbReference type="PRINTS" id="PR00032">
    <property type="entry name" value="HTHARAC"/>
</dbReference>
<dbReference type="GO" id="GO:0043565">
    <property type="term" value="F:sequence-specific DNA binding"/>
    <property type="evidence" value="ECO:0007669"/>
    <property type="project" value="InterPro"/>
</dbReference>
<dbReference type="InterPro" id="IPR018060">
    <property type="entry name" value="HTH_AraC"/>
</dbReference>
<reference evidence="5" key="1">
    <citation type="journal article" date="2021" name="PeerJ">
        <title>Extensive microbial diversity within the chicken gut microbiome revealed by metagenomics and culture.</title>
        <authorList>
            <person name="Gilroy R."/>
            <person name="Ravi A."/>
            <person name="Getino M."/>
            <person name="Pursley I."/>
            <person name="Horton D.L."/>
            <person name="Alikhan N.F."/>
            <person name="Baker D."/>
            <person name="Gharbi K."/>
            <person name="Hall N."/>
            <person name="Watson M."/>
            <person name="Adriaenssens E.M."/>
            <person name="Foster-Nyarko E."/>
            <person name="Jarju S."/>
            <person name="Secka A."/>
            <person name="Antonio M."/>
            <person name="Oren A."/>
            <person name="Chaudhuri R.R."/>
            <person name="La Ragione R."/>
            <person name="Hildebrand F."/>
            <person name="Pallen M.J."/>
        </authorList>
    </citation>
    <scope>NUCLEOTIDE SEQUENCE</scope>
    <source>
        <strain evidence="5">CHK196-3914</strain>
    </source>
</reference>
<keyword evidence="3" id="KW-0804">Transcription</keyword>
<evidence type="ECO:0000259" key="4">
    <source>
        <dbReference type="PROSITE" id="PS01124"/>
    </source>
</evidence>
<dbReference type="GO" id="GO:0003700">
    <property type="term" value="F:DNA-binding transcription factor activity"/>
    <property type="evidence" value="ECO:0007669"/>
    <property type="project" value="InterPro"/>
</dbReference>
<evidence type="ECO:0000256" key="2">
    <source>
        <dbReference type="ARBA" id="ARBA00023125"/>
    </source>
</evidence>
<comment type="caution">
    <text evidence="5">The sequence shown here is derived from an EMBL/GenBank/DDBJ whole genome shotgun (WGS) entry which is preliminary data.</text>
</comment>
<proteinExistence type="predicted"/>
<dbReference type="InterPro" id="IPR009057">
    <property type="entry name" value="Homeodomain-like_sf"/>
</dbReference>
<accession>A0A9D2K1H7</accession>
<evidence type="ECO:0000313" key="6">
    <source>
        <dbReference type="Proteomes" id="UP000824116"/>
    </source>
</evidence>
<dbReference type="PANTHER" id="PTHR43280:SF34">
    <property type="entry name" value="ARAC-FAMILY TRANSCRIPTIONAL REGULATOR"/>
    <property type="match status" value="1"/>
</dbReference>
<reference evidence="5" key="2">
    <citation type="submission" date="2021-04" db="EMBL/GenBank/DDBJ databases">
        <authorList>
            <person name="Gilroy R."/>
        </authorList>
    </citation>
    <scope>NUCLEOTIDE SEQUENCE</scope>
    <source>
        <strain evidence="5">CHK196-3914</strain>
    </source>
</reference>
<protein>
    <submittedName>
        <fullName evidence="5">Helix-turn-helix transcriptional regulator</fullName>
    </submittedName>
</protein>
<keyword evidence="2" id="KW-0238">DNA-binding</keyword>
<dbReference type="SMART" id="SM00342">
    <property type="entry name" value="HTH_ARAC"/>
    <property type="match status" value="1"/>
</dbReference>
<sequence>MSYKNEWFLLEANDEIDEIEHREPTEEFLFYRAVSTGDIETVRKNCEQGRFMEGEGVGVLSRDPVVNLKYHFVITTAMITRLCRQTGMELEQAFRMSDFYIQKLDDIHTEEEVHRLHDEMVMDYTEKMRKYSRSDTNSKHINVCKEYIYSHIKERITIEDLADELGVSSGYLSRLFKKETGVSVSAYIRRQKIDMAKNLLRFSDYSMIEIANRLSFSSQSHFIQQFREVVGMTPKKYRDEYYMVQWDIEPGPTHSDGGDHGVQDKQLS</sequence>
<dbReference type="Pfam" id="PF12833">
    <property type="entry name" value="HTH_18"/>
    <property type="match status" value="1"/>
</dbReference>
<dbReference type="Proteomes" id="UP000824116">
    <property type="component" value="Unassembled WGS sequence"/>
</dbReference>
<name>A0A9D2K1H7_9FIRM</name>
<evidence type="ECO:0000256" key="1">
    <source>
        <dbReference type="ARBA" id="ARBA00023015"/>
    </source>
</evidence>
<dbReference type="SUPFAM" id="SSF46689">
    <property type="entry name" value="Homeodomain-like"/>
    <property type="match status" value="2"/>
</dbReference>
<dbReference type="AlphaFoldDB" id="A0A9D2K1H7"/>
<gene>
    <name evidence="5" type="ORF">H9723_10285</name>
</gene>
<dbReference type="Gene3D" id="1.10.10.60">
    <property type="entry name" value="Homeodomain-like"/>
    <property type="match status" value="2"/>
</dbReference>
<dbReference type="InterPro" id="IPR020449">
    <property type="entry name" value="Tscrpt_reg_AraC-type_HTH"/>
</dbReference>
<dbReference type="EMBL" id="DXAY01000242">
    <property type="protein sequence ID" value="HIZ75605.1"/>
    <property type="molecule type" value="Genomic_DNA"/>
</dbReference>
<feature type="domain" description="HTH araC/xylS-type" evidence="4">
    <location>
        <begin position="142"/>
        <end position="240"/>
    </location>
</feature>
<dbReference type="PANTHER" id="PTHR43280">
    <property type="entry name" value="ARAC-FAMILY TRANSCRIPTIONAL REGULATOR"/>
    <property type="match status" value="1"/>
</dbReference>